<organism evidence="2 3">
    <name type="scientific">Caenorhabditis nigoni</name>
    <dbReference type="NCBI Taxonomy" id="1611254"/>
    <lineage>
        <taxon>Eukaryota</taxon>
        <taxon>Metazoa</taxon>
        <taxon>Ecdysozoa</taxon>
        <taxon>Nematoda</taxon>
        <taxon>Chromadorea</taxon>
        <taxon>Rhabditida</taxon>
        <taxon>Rhabditina</taxon>
        <taxon>Rhabditomorpha</taxon>
        <taxon>Rhabditoidea</taxon>
        <taxon>Rhabditidae</taxon>
        <taxon>Peloderinae</taxon>
        <taxon>Caenorhabditis</taxon>
    </lineage>
</organism>
<gene>
    <name evidence="2" type="primary">Cnig_chr_II.g4702</name>
    <name evidence="2" type="ORF">B9Z55_004702</name>
</gene>
<accession>A0A2G5UXN8</accession>
<reference evidence="3" key="1">
    <citation type="submission" date="2017-10" db="EMBL/GenBank/DDBJ databases">
        <title>Rapid genome shrinkage in a self-fertile nematode reveals novel sperm competition proteins.</title>
        <authorList>
            <person name="Yin D."/>
            <person name="Schwarz E.M."/>
            <person name="Thomas C.G."/>
            <person name="Felde R.L."/>
            <person name="Korf I.F."/>
            <person name="Cutter A.D."/>
            <person name="Schartner C.M."/>
            <person name="Ralston E.J."/>
            <person name="Meyer B.J."/>
            <person name="Haag E.S."/>
        </authorList>
    </citation>
    <scope>NUCLEOTIDE SEQUENCE [LARGE SCALE GENOMIC DNA]</scope>
    <source>
        <strain evidence="3">JU1422</strain>
    </source>
</reference>
<dbReference type="Proteomes" id="UP000230233">
    <property type="component" value="Chromosome II"/>
</dbReference>
<dbReference type="AlphaFoldDB" id="A0A2G5UXN8"/>
<evidence type="ECO:0000313" key="3">
    <source>
        <dbReference type="Proteomes" id="UP000230233"/>
    </source>
</evidence>
<protein>
    <submittedName>
        <fullName evidence="2">Uncharacterized protein</fullName>
    </submittedName>
</protein>
<dbReference type="EMBL" id="PDUG01000002">
    <property type="protein sequence ID" value="PIC44279.1"/>
    <property type="molecule type" value="Genomic_DNA"/>
</dbReference>
<name>A0A2G5UXN8_9PELO</name>
<feature type="coiled-coil region" evidence="1">
    <location>
        <begin position="41"/>
        <end position="98"/>
    </location>
</feature>
<sequence length="108" mass="12978">MGNENQQKKCLIGTLVLDHECRTVSFEVFERQEYFNDVVSLLKLKEKKIDLEKRKTEINRIEEEGLKNWNMYIRDQKIKETRLEKEAIETELTTIRNEFIRLGISDDQ</sequence>
<proteinExistence type="predicted"/>
<keyword evidence="3" id="KW-1185">Reference proteome</keyword>
<keyword evidence="1" id="KW-0175">Coiled coil</keyword>
<evidence type="ECO:0000313" key="2">
    <source>
        <dbReference type="EMBL" id="PIC44279.1"/>
    </source>
</evidence>
<comment type="caution">
    <text evidence="2">The sequence shown here is derived from an EMBL/GenBank/DDBJ whole genome shotgun (WGS) entry which is preliminary data.</text>
</comment>
<evidence type="ECO:0000256" key="1">
    <source>
        <dbReference type="SAM" id="Coils"/>
    </source>
</evidence>